<dbReference type="PANTHER" id="PTHR42104">
    <property type="entry name" value="EXTRACELLULAR GUANYL-SPECIFIC RIBONUCLEASE RNTA (AFU_ORTHOLOGUE AFUA_4G03230)"/>
    <property type="match status" value="1"/>
</dbReference>
<organism evidence="10 11">
    <name type="scientific">Talaromyces proteolyticus</name>
    <dbReference type="NCBI Taxonomy" id="1131652"/>
    <lineage>
        <taxon>Eukaryota</taxon>
        <taxon>Fungi</taxon>
        <taxon>Dikarya</taxon>
        <taxon>Ascomycota</taxon>
        <taxon>Pezizomycotina</taxon>
        <taxon>Eurotiomycetes</taxon>
        <taxon>Eurotiomycetidae</taxon>
        <taxon>Eurotiales</taxon>
        <taxon>Trichocomaceae</taxon>
        <taxon>Talaromyces</taxon>
        <taxon>Talaromyces sect. Bacilispori</taxon>
    </lineage>
</organism>
<keyword evidence="4" id="KW-0255">Endonuclease</keyword>
<dbReference type="InterPro" id="IPR000026">
    <property type="entry name" value="N1-like"/>
</dbReference>
<name>A0AAD4KN93_9EURO</name>
<feature type="signal peptide" evidence="9">
    <location>
        <begin position="1"/>
        <end position="19"/>
    </location>
</feature>
<accession>A0AAD4KN93</accession>
<dbReference type="InterPro" id="IPR016191">
    <property type="entry name" value="Ribonuclease/ribotoxin"/>
</dbReference>
<dbReference type="Proteomes" id="UP001201262">
    <property type="component" value="Unassembled WGS sequence"/>
</dbReference>
<dbReference type="AlphaFoldDB" id="A0AAD4KN93"/>
<evidence type="ECO:0000256" key="5">
    <source>
        <dbReference type="ARBA" id="ARBA00022801"/>
    </source>
</evidence>
<evidence type="ECO:0000256" key="9">
    <source>
        <dbReference type="SAM" id="SignalP"/>
    </source>
</evidence>
<comment type="catalytic activity">
    <reaction evidence="8">
        <text>[RNA] containing guanosine + H2O = an [RNA fragment]-3'-guanosine-3'-phosphate + a 5'-hydroxy-ribonucleotide-3'-[RNA fragment].</text>
        <dbReference type="EC" id="4.6.1.24"/>
    </reaction>
</comment>
<comment type="similarity">
    <text evidence="1">Belongs to the ribonuclease N1/T1 family.</text>
</comment>
<dbReference type="Pfam" id="PF00545">
    <property type="entry name" value="Ribonuclease"/>
    <property type="match status" value="1"/>
</dbReference>
<dbReference type="EC" id="4.6.1.24" evidence="2"/>
<evidence type="ECO:0000256" key="7">
    <source>
        <dbReference type="ARBA" id="ARBA00023239"/>
    </source>
</evidence>
<keyword evidence="3" id="KW-0540">Nuclease</keyword>
<sequence length="132" mass="14352">MQISKLAATLFLLTSSAYAATQLKQARANSCVETCGSTCYWQSDIDDALNKGYSLYKSGDTADDYPHTYRDDEGFDFPVDGPYQEFPILSSYEVFTGSGSPGADRVIFNEDGDFAGLITHTGASSYDGFVEC</sequence>
<keyword evidence="7" id="KW-0456">Lyase</keyword>
<evidence type="ECO:0000256" key="2">
    <source>
        <dbReference type="ARBA" id="ARBA00012549"/>
    </source>
</evidence>
<gene>
    <name evidence="10" type="ORF">BGW36DRAFT_323220</name>
</gene>
<dbReference type="GO" id="GO:0016787">
    <property type="term" value="F:hydrolase activity"/>
    <property type="evidence" value="ECO:0007669"/>
    <property type="project" value="UniProtKB-KW"/>
</dbReference>
<dbReference type="GO" id="GO:0046589">
    <property type="term" value="F:ribonuclease T1 activity"/>
    <property type="evidence" value="ECO:0007669"/>
    <property type="project" value="UniProtKB-EC"/>
</dbReference>
<keyword evidence="9" id="KW-0732">Signal</keyword>
<comment type="caution">
    <text evidence="10">The sequence shown here is derived from an EMBL/GenBank/DDBJ whole genome shotgun (WGS) entry which is preliminary data.</text>
</comment>
<dbReference type="EMBL" id="JAJTJA010000008">
    <property type="protein sequence ID" value="KAH8695461.1"/>
    <property type="molecule type" value="Genomic_DNA"/>
</dbReference>
<feature type="non-terminal residue" evidence="10">
    <location>
        <position position="1"/>
    </location>
</feature>
<proteinExistence type="inferred from homology"/>
<dbReference type="Gene3D" id="3.10.450.30">
    <property type="entry name" value="Microbial ribonucleases"/>
    <property type="match status" value="1"/>
</dbReference>
<dbReference type="GeneID" id="70242974"/>
<dbReference type="CDD" id="cd00606">
    <property type="entry name" value="fungal_RNase"/>
    <property type="match status" value="1"/>
</dbReference>
<keyword evidence="5" id="KW-0378">Hydrolase</keyword>
<keyword evidence="6" id="KW-1015">Disulfide bond</keyword>
<evidence type="ECO:0000313" key="11">
    <source>
        <dbReference type="Proteomes" id="UP001201262"/>
    </source>
</evidence>
<evidence type="ECO:0000256" key="3">
    <source>
        <dbReference type="ARBA" id="ARBA00022722"/>
    </source>
</evidence>
<evidence type="ECO:0000313" key="10">
    <source>
        <dbReference type="EMBL" id="KAH8695461.1"/>
    </source>
</evidence>
<evidence type="ECO:0000256" key="4">
    <source>
        <dbReference type="ARBA" id="ARBA00022759"/>
    </source>
</evidence>
<protein>
    <recommendedName>
        <fullName evidence="2">ribonuclease T1</fullName>
        <ecNumber evidence="2">4.6.1.24</ecNumber>
    </recommendedName>
</protein>
<evidence type="ECO:0000256" key="1">
    <source>
        <dbReference type="ARBA" id="ARBA00009006"/>
    </source>
</evidence>
<dbReference type="GO" id="GO:0003723">
    <property type="term" value="F:RNA binding"/>
    <property type="evidence" value="ECO:0007669"/>
    <property type="project" value="InterPro"/>
</dbReference>
<evidence type="ECO:0000256" key="6">
    <source>
        <dbReference type="ARBA" id="ARBA00023157"/>
    </source>
</evidence>
<dbReference type="PANTHER" id="PTHR42104:SF1">
    <property type="entry name" value="EXTRACELLULAR GUANYL-SPECIFIC RIBONUCLEASE RNTA (AFU_ORTHOLOGUE AFUA_4G03230)"/>
    <property type="match status" value="1"/>
</dbReference>
<reference evidence="10" key="1">
    <citation type="submission" date="2021-12" db="EMBL/GenBank/DDBJ databases">
        <title>Convergent genome expansion in fungi linked to evolution of root-endophyte symbiosis.</title>
        <authorList>
            <consortium name="DOE Joint Genome Institute"/>
            <person name="Ke Y.-H."/>
            <person name="Bonito G."/>
            <person name="Liao H.-L."/>
            <person name="Looney B."/>
            <person name="Rojas-Flechas A."/>
            <person name="Nash J."/>
            <person name="Hameed K."/>
            <person name="Schadt C."/>
            <person name="Martin F."/>
            <person name="Crous P.W."/>
            <person name="Miettinen O."/>
            <person name="Magnuson J.K."/>
            <person name="Labbe J."/>
            <person name="Jacobson D."/>
            <person name="Doktycz M.J."/>
            <person name="Veneault-Fourrey C."/>
            <person name="Kuo A."/>
            <person name="Mondo S."/>
            <person name="Calhoun S."/>
            <person name="Riley R."/>
            <person name="Ohm R."/>
            <person name="LaButti K."/>
            <person name="Andreopoulos B."/>
            <person name="Pangilinan J."/>
            <person name="Nolan M."/>
            <person name="Tritt A."/>
            <person name="Clum A."/>
            <person name="Lipzen A."/>
            <person name="Daum C."/>
            <person name="Barry K."/>
            <person name="Grigoriev I.V."/>
            <person name="Vilgalys R."/>
        </authorList>
    </citation>
    <scope>NUCLEOTIDE SEQUENCE</scope>
    <source>
        <strain evidence="10">PMI_201</strain>
    </source>
</reference>
<evidence type="ECO:0000256" key="8">
    <source>
        <dbReference type="ARBA" id="ARBA00034015"/>
    </source>
</evidence>
<dbReference type="RefSeq" id="XP_046070603.1">
    <property type="nucleotide sequence ID" value="XM_046212687.1"/>
</dbReference>
<dbReference type="SUPFAM" id="SSF53933">
    <property type="entry name" value="Microbial ribonucleases"/>
    <property type="match status" value="1"/>
</dbReference>
<keyword evidence="11" id="KW-1185">Reference proteome</keyword>
<feature type="chain" id="PRO_5042239922" description="ribonuclease T1" evidence="9">
    <location>
        <begin position="20"/>
        <end position="132"/>
    </location>
</feature>